<feature type="transmembrane region" description="Helical" evidence="9">
    <location>
        <begin position="412"/>
        <end position="431"/>
    </location>
</feature>
<comment type="subcellular location">
    <subcellularLocation>
        <location evidence="1">Cell membrane</location>
        <topology evidence="1">Multi-pass membrane protein</topology>
    </subcellularLocation>
</comment>
<feature type="transmembrane region" description="Helical" evidence="9">
    <location>
        <begin position="353"/>
        <end position="374"/>
    </location>
</feature>
<dbReference type="STRING" id="479434.Sthe_1389"/>
<evidence type="ECO:0000256" key="7">
    <source>
        <dbReference type="ARBA" id="ARBA00023136"/>
    </source>
</evidence>
<keyword evidence="12" id="KW-1185">Reference proteome</keyword>
<evidence type="ECO:0000256" key="4">
    <source>
        <dbReference type="ARBA" id="ARBA00022679"/>
    </source>
</evidence>
<dbReference type="InterPro" id="IPR038731">
    <property type="entry name" value="RgtA/B/C-like"/>
</dbReference>
<dbReference type="AlphaFoldDB" id="D1C3K7"/>
<dbReference type="Proteomes" id="UP000002027">
    <property type="component" value="Chromosome 1"/>
</dbReference>
<dbReference type="GO" id="GO:0009103">
    <property type="term" value="P:lipopolysaccharide biosynthetic process"/>
    <property type="evidence" value="ECO:0007669"/>
    <property type="project" value="UniProtKB-ARBA"/>
</dbReference>
<feature type="transmembrane region" description="Helical" evidence="9">
    <location>
        <begin position="93"/>
        <end position="111"/>
    </location>
</feature>
<dbReference type="eggNOG" id="COG1807">
    <property type="taxonomic scope" value="Bacteria"/>
</dbReference>
<evidence type="ECO:0000313" key="12">
    <source>
        <dbReference type="Proteomes" id="UP000002027"/>
    </source>
</evidence>
<dbReference type="InterPro" id="IPR050297">
    <property type="entry name" value="LipidA_mod_glycosyltrf_83"/>
</dbReference>
<dbReference type="EMBL" id="CP001823">
    <property type="protein sequence ID" value="ACZ38824.1"/>
    <property type="molecule type" value="Genomic_DNA"/>
</dbReference>
<dbReference type="GO" id="GO:0005886">
    <property type="term" value="C:plasma membrane"/>
    <property type="evidence" value="ECO:0007669"/>
    <property type="project" value="UniProtKB-SubCell"/>
</dbReference>
<evidence type="ECO:0000256" key="5">
    <source>
        <dbReference type="ARBA" id="ARBA00022692"/>
    </source>
</evidence>
<evidence type="ECO:0000256" key="6">
    <source>
        <dbReference type="ARBA" id="ARBA00022989"/>
    </source>
</evidence>
<keyword evidence="6 9" id="KW-1133">Transmembrane helix</keyword>
<feature type="transmembrane region" description="Helical" evidence="9">
    <location>
        <begin position="312"/>
        <end position="332"/>
    </location>
</feature>
<feature type="transmembrane region" description="Helical" evidence="9">
    <location>
        <begin position="243"/>
        <end position="262"/>
    </location>
</feature>
<dbReference type="KEGG" id="sti:Sthe_1389"/>
<dbReference type="OrthoDB" id="155122at2"/>
<name>D1C3K7_SPHTD</name>
<feature type="transmembrane region" description="Helical" evidence="9">
    <location>
        <begin position="141"/>
        <end position="159"/>
    </location>
</feature>
<evidence type="ECO:0000256" key="9">
    <source>
        <dbReference type="SAM" id="Phobius"/>
    </source>
</evidence>
<evidence type="ECO:0000256" key="8">
    <source>
        <dbReference type="SAM" id="MobiDB-lite"/>
    </source>
</evidence>
<feature type="transmembrane region" description="Helical" evidence="9">
    <location>
        <begin position="118"/>
        <end position="135"/>
    </location>
</feature>
<organism evidence="11 12">
    <name type="scientific">Sphaerobacter thermophilus (strain ATCC 49802 / DSM 20745 / KCCM 41009 / NCIMB 13125 / S 6022)</name>
    <dbReference type="NCBI Taxonomy" id="479434"/>
    <lineage>
        <taxon>Bacteria</taxon>
        <taxon>Pseudomonadati</taxon>
        <taxon>Thermomicrobiota</taxon>
        <taxon>Thermomicrobia</taxon>
        <taxon>Sphaerobacterales</taxon>
        <taxon>Sphaerobacterineae</taxon>
        <taxon>Sphaerobacteraceae</taxon>
        <taxon>Sphaerobacter</taxon>
    </lineage>
</organism>
<keyword evidence="7 9" id="KW-0472">Membrane</keyword>
<dbReference type="Pfam" id="PF13231">
    <property type="entry name" value="PMT_2"/>
    <property type="match status" value="1"/>
</dbReference>
<keyword evidence="2" id="KW-1003">Cell membrane</keyword>
<sequence length="566" mass="61920">MREGPGALNPRDTTGTAGPPADATAPSPPAGRISRVSTRHLIPAGLLLAGIALRVWSMARANWMIDGDEATFGLMARHILQGERPLFLYGQPYMGSLQAYLGAIFFALFGMSRAAFKAVTFIEFIAFAASVYLLARRVAGSRAAVTATAFVALPPVYVLSATARLWGPLLDAMTLGNLILLLAIDEAYPPSVLPPRRRWVRYLLMGVFAGFGFWLHGQIATYVAAAVIILVLHDKRVLIRPSLIAAAVAGFAVGAAPVLEFARTHEYTTFHHLLGIGAERQHGDYVEIAKFFFRVNLPRVLGVANAWAPIPYWLKLLGAAAIAVLVSVVVVQRRAGFLDWLRLSLRRGRPIDALFLFCGVLTLSFIFSSFGELALQFQTFDATGRYAIPLVSVVPIILAAGILQVERWVRGLGWALGAVILVVSLAGYVTAPPEQVWQSAYWRNLPPSSEELVAALDELGVDAVWMNHWAGKPLMFDTEERIAAADYYDLAIGHGIDRLPAATARVHESPRPAYVFTTDQTDLPIEDWLDAQGIAYDKRVVSGYVVIHPHERVDPAEVVDFLGYDW</sequence>
<dbReference type="GO" id="GO:0016763">
    <property type="term" value="F:pentosyltransferase activity"/>
    <property type="evidence" value="ECO:0007669"/>
    <property type="project" value="TreeGrafter"/>
</dbReference>
<accession>D1C3K7</accession>
<feature type="transmembrane region" description="Helical" evidence="9">
    <location>
        <begin position="204"/>
        <end position="231"/>
    </location>
</feature>
<feature type="transmembrane region" description="Helical" evidence="9">
    <location>
        <begin position="41"/>
        <end position="59"/>
    </location>
</feature>
<dbReference type="PANTHER" id="PTHR33908:SF11">
    <property type="entry name" value="MEMBRANE PROTEIN"/>
    <property type="match status" value="1"/>
</dbReference>
<feature type="compositionally biased region" description="Low complexity" evidence="8">
    <location>
        <begin position="12"/>
        <end position="25"/>
    </location>
</feature>
<evidence type="ECO:0000256" key="1">
    <source>
        <dbReference type="ARBA" id="ARBA00004651"/>
    </source>
</evidence>
<feature type="transmembrane region" description="Helical" evidence="9">
    <location>
        <begin position="386"/>
        <end position="405"/>
    </location>
</feature>
<dbReference type="PANTHER" id="PTHR33908">
    <property type="entry name" value="MANNOSYLTRANSFERASE YKCB-RELATED"/>
    <property type="match status" value="1"/>
</dbReference>
<feature type="region of interest" description="Disordered" evidence="8">
    <location>
        <begin position="1"/>
        <end position="31"/>
    </location>
</feature>
<reference evidence="11 12" key="2">
    <citation type="journal article" date="2010" name="Stand. Genomic Sci.">
        <title>Complete genome sequence of Desulfohalobium retbaense type strain (HR(100)).</title>
        <authorList>
            <person name="Spring S."/>
            <person name="Nolan M."/>
            <person name="Lapidus A."/>
            <person name="Glavina Del Rio T."/>
            <person name="Copeland A."/>
            <person name="Tice H."/>
            <person name="Cheng J.F."/>
            <person name="Lucas S."/>
            <person name="Land M."/>
            <person name="Chen F."/>
            <person name="Bruce D."/>
            <person name="Goodwin L."/>
            <person name="Pitluck S."/>
            <person name="Ivanova N."/>
            <person name="Mavromatis K."/>
            <person name="Mikhailova N."/>
            <person name="Pati A."/>
            <person name="Chen A."/>
            <person name="Palaniappan K."/>
            <person name="Hauser L."/>
            <person name="Chang Y.J."/>
            <person name="Jeffries C.D."/>
            <person name="Munk C."/>
            <person name="Kiss H."/>
            <person name="Chain P."/>
            <person name="Han C."/>
            <person name="Brettin T."/>
            <person name="Detter J.C."/>
            <person name="Schuler E."/>
            <person name="Goker M."/>
            <person name="Rohde M."/>
            <person name="Bristow J."/>
            <person name="Eisen J.A."/>
            <person name="Markowitz V."/>
            <person name="Hugenholtz P."/>
            <person name="Kyrpides N.C."/>
            <person name="Klenk H.P."/>
        </authorList>
    </citation>
    <scope>NUCLEOTIDE SEQUENCE [LARGE SCALE GENOMIC DNA]</scope>
    <source>
        <strain evidence="12">ATCC 49802 / DSM 20745 / S 6022</strain>
    </source>
</reference>
<evidence type="ECO:0000256" key="3">
    <source>
        <dbReference type="ARBA" id="ARBA00022676"/>
    </source>
</evidence>
<evidence type="ECO:0000256" key="2">
    <source>
        <dbReference type="ARBA" id="ARBA00022475"/>
    </source>
</evidence>
<dbReference type="RefSeq" id="WP_012871871.1">
    <property type="nucleotide sequence ID" value="NC_013523.1"/>
</dbReference>
<evidence type="ECO:0000313" key="11">
    <source>
        <dbReference type="EMBL" id="ACZ38824.1"/>
    </source>
</evidence>
<keyword evidence="4" id="KW-0808">Transferase</keyword>
<dbReference type="InParanoid" id="D1C3K7"/>
<feature type="domain" description="Glycosyltransferase RgtA/B/C/D-like" evidence="10">
    <location>
        <begin position="98"/>
        <end position="259"/>
    </location>
</feature>
<gene>
    <name evidence="11" type="ordered locus">Sthe_1389</name>
</gene>
<protein>
    <recommendedName>
        <fullName evidence="10">Glycosyltransferase RgtA/B/C/D-like domain-containing protein</fullName>
    </recommendedName>
</protein>
<reference evidence="12" key="1">
    <citation type="submission" date="2009-11" db="EMBL/GenBank/DDBJ databases">
        <title>The complete chromosome 1 of Sphaerobacter thermophilus DSM 20745.</title>
        <authorList>
            <person name="Lucas S."/>
            <person name="Copeland A."/>
            <person name="Lapidus A."/>
            <person name="Glavina del Rio T."/>
            <person name="Dalin E."/>
            <person name="Tice H."/>
            <person name="Bruce D."/>
            <person name="Goodwin L."/>
            <person name="Pitluck S."/>
            <person name="Kyrpides N."/>
            <person name="Mavromatis K."/>
            <person name="Ivanova N."/>
            <person name="Mikhailova N."/>
            <person name="LaButti K.M."/>
            <person name="Clum A."/>
            <person name="Sun H.I."/>
            <person name="Brettin T."/>
            <person name="Detter J.C."/>
            <person name="Han C."/>
            <person name="Larimer F."/>
            <person name="Land M."/>
            <person name="Hauser L."/>
            <person name="Markowitz V."/>
            <person name="Cheng J.F."/>
            <person name="Hugenholtz P."/>
            <person name="Woyke T."/>
            <person name="Wu D."/>
            <person name="Steenblock K."/>
            <person name="Schneider S."/>
            <person name="Pukall R."/>
            <person name="Goeker M."/>
            <person name="Klenk H.P."/>
            <person name="Eisen J.A."/>
        </authorList>
    </citation>
    <scope>NUCLEOTIDE SEQUENCE [LARGE SCALE GENOMIC DNA]</scope>
    <source>
        <strain evidence="12">ATCC 49802 / DSM 20745 / S 6022</strain>
    </source>
</reference>
<keyword evidence="5 9" id="KW-0812">Transmembrane</keyword>
<dbReference type="HOGENOM" id="CLU_507895_0_0_0"/>
<keyword evidence="3" id="KW-0328">Glycosyltransferase</keyword>
<evidence type="ECO:0000259" key="10">
    <source>
        <dbReference type="Pfam" id="PF13231"/>
    </source>
</evidence>
<proteinExistence type="predicted"/>